<dbReference type="Gene3D" id="3.40.50.2300">
    <property type="match status" value="1"/>
</dbReference>
<dbReference type="PANTHER" id="PTHR44591">
    <property type="entry name" value="STRESS RESPONSE REGULATOR PROTEIN 1"/>
    <property type="match status" value="1"/>
</dbReference>
<proteinExistence type="predicted"/>
<dbReference type="InterPro" id="IPR050595">
    <property type="entry name" value="Bact_response_regulator"/>
</dbReference>
<dbReference type="Pfam" id="PF00072">
    <property type="entry name" value="Response_reg"/>
    <property type="match status" value="1"/>
</dbReference>
<evidence type="ECO:0000313" key="5">
    <source>
        <dbReference type="Proteomes" id="UP001432190"/>
    </source>
</evidence>
<evidence type="ECO:0000259" key="3">
    <source>
        <dbReference type="PROSITE" id="PS50110"/>
    </source>
</evidence>
<sequence>MAVTVVVVDDDAGFRRVVTMLLTARGLSVVAEAVDGASGIEAVRRHAPDAVLLDLNLPDRDGLAVARALRLADRPPTVVLASTDASPWPPEELTEAGIRSFVVKDRLFDADFDALFSS</sequence>
<protein>
    <submittedName>
        <fullName evidence="4">Response regulator</fullName>
    </submittedName>
</protein>
<dbReference type="PROSITE" id="PS50110">
    <property type="entry name" value="RESPONSE_REGULATORY"/>
    <property type="match status" value="1"/>
</dbReference>
<keyword evidence="1 2" id="KW-0597">Phosphoprotein</keyword>
<feature type="domain" description="Response regulatory" evidence="3">
    <location>
        <begin position="4"/>
        <end position="118"/>
    </location>
</feature>
<dbReference type="SMART" id="SM00448">
    <property type="entry name" value="REC"/>
    <property type="match status" value="1"/>
</dbReference>
<name>A0ABZ1S889_9ACTN</name>
<dbReference type="RefSeq" id="WP_328852206.1">
    <property type="nucleotide sequence ID" value="NZ_CP108084.1"/>
</dbReference>
<keyword evidence="5" id="KW-1185">Reference proteome</keyword>
<dbReference type="SUPFAM" id="SSF52172">
    <property type="entry name" value="CheY-like"/>
    <property type="match status" value="1"/>
</dbReference>
<feature type="modified residue" description="4-aspartylphosphate" evidence="2">
    <location>
        <position position="54"/>
    </location>
</feature>
<dbReference type="EMBL" id="CP108084">
    <property type="protein sequence ID" value="WUP50681.1"/>
    <property type="molecule type" value="Genomic_DNA"/>
</dbReference>
<gene>
    <name evidence="4" type="ORF">OG994_03950</name>
</gene>
<accession>A0ABZ1S889</accession>
<dbReference type="PANTHER" id="PTHR44591:SF3">
    <property type="entry name" value="RESPONSE REGULATORY DOMAIN-CONTAINING PROTEIN"/>
    <property type="match status" value="1"/>
</dbReference>
<reference evidence="4" key="1">
    <citation type="submission" date="2022-10" db="EMBL/GenBank/DDBJ databases">
        <title>The complete genomes of actinobacterial strains from the NBC collection.</title>
        <authorList>
            <person name="Joergensen T.S."/>
            <person name="Alvarez Arevalo M."/>
            <person name="Sterndorff E.B."/>
            <person name="Faurdal D."/>
            <person name="Vuksanovic O."/>
            <person name="Mourched A.-S."/>
            <person name="Charusanti P."/>
            <person name="Shaw S."/>
            <person name="Blin K."/>
            <person name="Weber T."/>
        </authorList>
    </citation>
    <scope>NUCLEOTIDE SEQUENCE</scope>
    <source>
        <strain evidence="4">NBC_00256</strain>
    </source>
</reference>
<evidence type="ECO:0000256" key="1">
    <source>
        <dbReference type="ARBA" id="ARBA00022553"/>
    </source>
</evidence>
<evidence type="ECO:0000256" key="2">
    <source>
        <dbReference type="PROSITE-ProRule" id="PRU00169"/>
    </source>
</evidence>
<dbReference type="InterPro" id="IPR001789">
    <property type="entry name" value="Sig_transdc_resp-reg_receiver"/>
</dbReference>
<dbReference type="Proteomes" id="UP001432190">
    <property type="component" value="Chromosome"/>
</dbReference>
<dbReference type="InterPro" id="IPR011006">
    <property type="entry name" value="CheY-like_superfamily"/>
</dbReference>
<evidence type="ECO:0000313" key="4">
    <source>
        <dbReference type="EMBL" id="WUP50681.1"/>
    </source>
</evidence>
<organism evidence="4 5">
    <name type="scientific">Micromonospora globbae</name>
    <dbReference type="NCBI Taxonomy" id="1894969"/>
    <lineage>
        <taxon>Bacteria</taxon>
        <taxon>Bacillati</taxon>
        <taxon>Actinomycetota</taxon>
        <taxon>Actinomycetes</taxon>
        <taxon>Micromonosporales</taxon>
        <taxon>Micromonosporaceae</taxon>
        <taxon>Micromonospora</taxon>
    </lineage>
</organism>